<reference evidence="2 3" key="1">
    <citation type="submission" date="2020-07" db="EMBL/GenBank/DDBJ databases">
        <title>Genomic Encyclopedia of Type Strains, Phase IV (KMG-IV): sequencing the most valuable type-strain genomes for metagenomic binning, comparative biology and taxonomic classification.</title>
        <authorList>
            <person name="Goeker M."/>
        </authorList>
    </citation>
    <scope>NUCLEOTIDE SEQUENCE [LARGE SCALE GENOMIC DNA]</scope>
    <source>
        <strain evidence="2 3">DSM 29043</strain>
    </source>
</reference>
<organism evidence="2 3">
    <name type="scientific">Novosphingobium marinum</name>
    <dbReference type="NCBI Taxonomy" id="1514948"/>
    <lineage>
        <taxon>Bacteria</taxon>
        <taxon>Pseudomonadati</taxon>
        <taxon>Pseudomonadota</taxon>
        <taxon>Alphaproteobacteria</taxon>
        <taxon>Sphingomonadales</taxon>
        <taxon>Sphingomonadaceae</taxon>
        <taxon>Novosphingobium</taxon>
    </lineage>
</organism>
<dbReference type="EMBL" id="JACBZF010000003">
    <property type="protein sequence ID" value="NYH95923.1"/>
    <property type="molecule type" value="Genomic_DNA"/>
</dbReference>
<gene>
    <name evidence="2" type="ORF">FHS75_002252</name>
</gene>
<dbReference type="AlphaFoldDB" id="A0A7Y9XZF0"/>
<comment type="caution">
    <text evidence="2">The sequence shown here is derived from an EMBL/GenBank/DDBJ whole genome shotgun (WGS) entry which is preliminary data.</text>
</comment>
<dbReference type="RefSeq" id="WP_179407740.1">
    <property type="nucleotide sequence ID" value="NZ_BMGF01000003.1"/>
</dbReference>
<evidence type="ECO:0000313" key="3">
    <source>
        <dbReference type="Proteomes" id="UP000522081"/>
    </source>
</evidence>
<sequence>MYQLLFKNRFNALVFVAIMLFSVRILVGTEGEEGALQNATLQIADDPARIVPTQALPVAKPQRHASDKQQDDDDEVLYGFTPEADLVDEAEGFDPSGFSADPSVDLGEPEDA</sequence>
<keyword evidence="3" id="KW-1185">Reference proteome</keyword>
<feature type="region of interest" description="Disordered" evidence="1">
    <location>
        <begin position="57"/>
        <end position="112"/>
    </location>
</feature>
<proteinExistence type="predicted"/>
<accession>A0A7Y9XZF0</accession>
<evidence type="ECO:0000313" key="2">
    <source>
        <dbReference type="EMBL" id="NYH95923.1"/>
    </source>
</evidence>
<evidence type="ECO:0000256" key="1">
    <source>
        <dbReference type="SAM" id="MobiDB-lite"/>
    </source>
</evidence>
<name>A0A7Y9XZF0_9SPHN</name>
<protein>
    <submittedName>
        <fullName evidence="2">Uncharacterized protein</fullName>
    </submittedName>
</protein>
<dbReference type="Proteomes" id="UP000522081">
    <property type="component" value="Unassembled WGS sequence"/>
</dbReference>